<proteinExistence type="predicted"/>
<dbReference type="Pfam" id="PF01746">
    <property type="entry name" value="tRNA_m1G_MT"/>
    <property type="match status" value="1"/>
</dbReference>
<dbReference type="GO" id="GO:0005829">
    <property type="term" value="C:cytosol"/>
    <property type="evidence" value="ECO:0007669"/>
    <property type="project" value="TreeGrafter"/>
</dbReference>
<organism evidence="2 3">
    <name type="scientific">Rothia dentocariosa</name>
    <dbReference type="NCBI Taxonomy" id="2047"/>
    <lineage>
        <taxon>Bacteria</taxon>
        <taxon>Bacillati</taxon>
        <taxon>Actinomycetota</taxon>
        <taxon>Actinomycetes</taxon>
        <taxon>Micrococcales</taxon>
        <taxon>Micrococcaceae</taxon>
        <taxon>Rothia</taxon>
    </lineage>
</organism>
<reference evidence="2 3" key="1">
    <citation type="submission" date="2018-12" db="EMBL/GenBank/DDBJ databases">
        <authorList>
            <consortium name="Pathogen Informatics"/>
        </authorList>
    </citation>
    <scope>NUCLEOTIDE SEQUENCE [LARGE SCALE GENOMIC DNA]</scope>
    <source>
        <strain evidence="2 3">NCTC10918</strain>
    </source>
</reference>
<keyword evidence="2" id="KW-0489">Methyltransferase</keyword>
<dbReference type="EC" id="2.1.1.228" evidence="2"/>
<dbReference type="InterPro" id="IPR029026">
    <property type="entry name" value="tRNA_m1G_MTases_N"/>
</dbReference>
<dbReference type="InterPro" id="IPR029028">
    <property type="entry name" value="Alpha/beta_knot_MTases"/>
</dbReference>
<protein>
    <submittedName>
        <fullName evidence="2">tRNA (Guanine-N(1)-)-methyltransferase</fullName>
        <ecNumber evidence="2">2.1.1.228</ecNumber>
    </submittedName>
</protein>
<dbReference type="EMBL" id="LR134521">
    <property type="protein sequence ID" value="VEJ29616.1"/>
    <property type="molecule type" value="Genomic_DNA"/>
</dbReference>
<dbReference type="PANTHER" id="PTHR46417:SF1">
    <property type="entry name" value="TRNA (GUANINE-N(1)-)-METHYLTRANSFERASE"/>
    <property type="match status" value="1"/>
</dbReference>
<evidence type="ECO:0000259" key="1">
    <source>
        <dbReference type="Pfam" id="PF01746"/>
    </source>
</evidence>
<evidence type="ECO:0000313" key="2">
    <source>
        <dbReference type="EMBL" id="VEJ29616.1"/>
    </source>
</evidence>
<keyword evidence="2" id="KW-0808">Transferase</keyword>
<dbReference type="Gene3D" id="3.40.1280.10">
    <property type="match status" value="1"/>
</dbReference>
<dbReference type="PANTHER" id="PTHR46417">
    <property type="entry name" value="TRNA (GUANINE-N(1)-)-METHYLTRANSFERASE"/>
    <property type="match status" value="1"/>
</dbReference>
<name>A0A3S5AFE0_9MICC</name>
<gene>
    <name evidence="2" type="primary">trmD_2</name>
    <name evidence="2" type="ORF">NCTC10918_00878</name>
</gene>
<accession>A0A3S5AFE0</accession>
<dbReference type="GO" id="GO:0002939">
    <property type="term" value="P:tRNA N1-guanine methylation"/>
    <property type="evidence" value="ECO:0007669"/>
    <property type="project" value="TreeGrafter"/>
</dbReference>
<dbReference type="InterPro" id="IPR016009">
    <property type="entry name" value="tRNA_MeTrfase_TRMD/TRM10"/>
</dbReference>
<sequence>MRYDVITIFPEYLTPLDLSLVGKARENGLVDLRVHNLRDYTFDRHHTVDDTPMAVVPGWS</sequence>
<dbReference type="GO" id="GO:0052906">
    <property type="term" value="F:tRNA (guanine(37)-N1)-methyltransferase activity"/>
    <property type="evidence" value="ECO:0007669"/>
    <property type="project" value="UniProtKB-EC"/>
</dbReference>
<evidence type="ECO:0000313" key="3">
    <source>
        <dbReference type="Proteomes" id="UP000270988"/>
    </source>
</evidence>
<feature type="domain" description="tRNA methyltransferase TRMD/TRM10-type" evidence="1">
    <location>
        <begin position="1"/>
        <end position="58"/>
    </location>
</feature>
<dbReference type="InterPro" id="IPR002649">
    <property type="entry name" value="tRNA_m1G_MeTrfase_TrmD"/>
</dbReference>
<dbReference type="AlphaFoldDB" id="A0A3S5AFE0"/>
<dbReference type="Proteomes" id="UP000270988">
    <property type="component" value="Chromosome"/>
</dbReference>
<dbReference type="SUPFAM" id="SSF75217">
    <property type="entry name" value="alpha/beta knot"/>
    <property type="match status" value="1"/>
</dbReference>